<accession>A0A938YKR4</accession>
<dbReference type="InterPro" id="IPR034660">
    <property type="entry name" value="DinB/YfiT-like"/>
</dbReference>
<protein>
    <submittedName>
        <fullName evidence="2">DinB family protein</fullName>
    </submittedName>
</protein>
<comment type="caution">
    <text evidence="2">The sequence shown here is derived from an EMBL/GenBank/DDBJ whole genome shotgun (WGS) entry which is preliminary data.</text>
</comment>
<dbReference type="Gene3D" id="1.20.120.450">
    <property type="entry name" value="dinb family like domain"/>
    <property type="match status" value="1"/>
</dbReference>
<dbReference type="Proteomes" id="UP000663792">
    <property type="component" value="Unassembled WGS sequence"/>
</dbReference>
<dbReference type="AlphaFoldDB" id="A0A938YKR4"/>
<name>A0A938YKR4_9ACTN</name>
<dbReference type="RefSeq" id="WP_205262544.1">
    <property type="nucleotide sequence ID" value="NZ_JAERWK010000030.1"/>
</dbReference>
<dbReference type="SUPFAM" id="SSF109854">
    <property type="entry name" value="DinB/YfiT-like putative metalloenzymes"/>
    <property type="match status" value="1"/>
</dbReference>
<feature type="domain" description="DinB-like" evidence="1">
    <location>
        <begin position="56"/>
        <end position="171"/>
    </location>
</feature>
<proteinExistence type="predicted"/>
<reference evidence="2" key="1">
    <citation type="submission" date="2021-01" db="EMBL/GenBank/DDBJ databases">
        <title>YIM 132084 draft genome.</title>
        <authorList>
            <person name="An D."/>
        </authorList>
    </citation>
    <scope>NUCLEOTIDE SEQUENCE</scope>
    <source>
        <strain evidence="2">YIM 132084</strain>
    </source>
</reference>
<keyword evidence="3" id="KW-1185">Reference proteome</keyword>
<gene>
    <name evidence="2" type="ORF">JL106_20035</name>
</gene>
<dbReference type="Pfam" id="PF12867">
    <property type="entry name" value="DinB_2"/>
    <property type="match status" value="1"/>
</dbReference>
<sequence length="175" mass="19157">MTLPVPPPDDKDWTWVISAPCRECGFDPATVGPATLADRLARAAARWPAVLTRPDVAQRPSSLVWSPLEYAAHVRDVYELFGRRAALMLEQDDPQFDNWDQDATALERDYAVSDPATVAAEIAATAAGTVPVFSAVTSDAWERTGRRSNGSRFTVATLGVYFLHDVEHHLHDVGA</sequence>
<dbReference type="EMBL" id="JAERWK010000030">
    <property type="protein sequence ID" value="MBM9469580.1"/>
    <property type="molecule type" value="Genomic_DNA"/>
</dbReference>
<dbReference type="InterPro" id="IPR024775">
    <property type="entry name" value="DinB-like"/>
</dbReference>
<evidence type="ECO:0000259" key="1">
    <source>
        <dbReference type="Pfam" id="PF12867"/>
    </source>
</evidence>
<organism evidence="2 3">
    <name type="scientific">Nakamurella leprariae</name>
    <dbReference type="NCBI Taxonomy" id="2803911"/>
    <lineage>
        <taxon>Bacteria</taxon>
        <taxon>Bacillati</taxon>
        <taxon>Actinomycetota</taxon>
        <taxon>Actinomycetes</taxon>
        <taxon>Nakamurellales</taxon>
        <taxon>Nakamurellaceae</taxon>
        <taxon>Nakamurella</taxon>
    </lineage>
</organism>
<evidence type="ECO:0000313" key="3">
    <source>
        <dbReference type="Proteomes" id="UP000663792"/>
    </source>
</evidence>
<evidence type="ECO:0000313" key="2">
    <source>
        <dbReference type="EMBL" id="MBM9469580.1"/>
    </source>
</evidence>